<dbReference type="Pfam" id="PF14652">
    <property type="entry name" value="DUF4457"/>
    <property type="match status" value="1"/>
</dbReference>
<dbReference type="VEuPathDB" id="TrichDB:TVAGG3_1051390"/>
<evidence type="ECO:0000313" key="2">
    <source>
        <dbReference type="EMBL" id="EAY03771.1"/>
    </source>
</evidence>
<protein>
    <recommendedName>
        <fullName evidence="1">KATNIP domain-containing protein</fullName>
    </recommendedName>
</protein>
<reference evidence="2" key="1">
    <citation type="submission" date="2006-10" db="EMBL/GenBank/DDBJ databases">
        <authorList>
            <person name="Amadeo P."/>
            <person name="Zhao Q."/>
            <person name="Wortman J."/>
            <person name="Fraser-Liggett C."/>
            <person name="Carlton J."/>
        </authorList>
    </citation>
    <scope>NUCLEOTIDE SEQUENCE</scope>
    <source>
        <strain evidence="2">G3</strain>
    </source>
</reference>
<evidence type="ECO:0000259" key="1">
    <source>
        <dbReference type="Pfam" id="PF14652"/>
    </source>
</evidence>
<dbReference type="STRING" id="5722.A2EU84"/>
<dbReference type="Proteomes" id="UP000001542">
    <property type="component" value="Unassembled WGS sequence"/>
</dbReference>
<feature type="domain" description="KATNIP" evidence="1">
    <location>
        <begin position="220"/>
        <end position="341"/>
    </location>
</feature>
<dbReference type="PANTHER" id="PTHR21534:SF0">
    <property type="entry name" value="KATANIN-INTERACTING PROTEIN"/>
    <property type="match status" value="1"/>
</dbReference>
<dbReference type="PANTHER" id="PTHR21534">
    <property type="entry name" value="KATANIN-INTERACTING PROTEIN"/>
    <property type="match status" value="1"/>
</dbReference>
<dbReference type="InterPro" id="IPR027859">
    <property type="entry name" value="KATNIP_dom"/>
</dbReference>
<accession>A2EU84</accession>
<organism evidence="2 3">
    <name type="scientific">Trichomonas vaginalis (strain ATCC PRA-98 / G3)</name>
    <dbReference type="NCBI Taxonomy" id="412133"/>
    <lineage>
        <taxon>Eukaryota</taxon>
        <taxon>Metamonada</taxon>
        <taxon>Parabasalia</taxon>
        <taxon>Trichomonadida</taxon>
        <taxon>Trichomonadidae</taxon>
        <taxon>Trichomonas</taxon>
    </lineage>
</organism>
<evidence type="ECO:0000313" key="3">
    <source>
        <dbReference type="Proteomes" id="UP000001542"/>
    </source>
</evidence>
<proteinExistence type="predicted"/>
<dbReference type="AlphaFoldDB" id="A2EU84"/>
<dbReference type="VEuPathDB" id="TrichDB:TVAG_232540"/>
<dbReference type="EMBL" id="DS113494">
    <property type="protein sequence ID" value="EAY03771.1"/>
    <property type="molecule type" value="Genomic_DNA"/>
</dbReference>
<sequence length="396" mass="45066">MRRVPALNSLGHFKRSSLKLLRVSSSLSHNLPNPMSSLSRQTSSCSIMLSPLEDLSKKEVEPIIYQVDLMSNWGHPDKIACSAIWFLDKERHIINPTKISSIPYSTPEMLNRLSGVTLLKQEENLLWYNQWPPEETNQISLVFFLPGDQTPAYARIWNTTSLGDASVRKVSISCGKEILYIGEIPRCYGTDVQLSQQFVKPTNSFEIIEELFGKKDKANILNDKYGLMPLKPVKQVEITILDNYGGQQYFGLNAIDFYDENYESIPWSHIDDIIIKNCARFSDPKKLFKDIKETDDDSEMFVAEIDKENHATPKISILFKNPVFISQAVFWNYNSPSRGVSIGAKYVKLSMHNSVKWCGKIKKATGLKDSVGGSTTAVWFIDIEELYKKEYNTNHG</sequence>
<dbReference type="KEGG" id="tva:4761615"/>
<dbReference type="InterPro" id="IPR026704">
    <property type="entry name" value="KATNIP"/>
</dbReference>
<dbReference type="InParanoid" id="A2EU84"/>
<dbReference type="RefSeq" id="XP_001315994.1">
    <property type="nucleotide sequence ID" value="XM_001315959.1"/>
</dbReference>
<gene>
    <name evidence="2" type="ORF">TVAG_232540</name>
</gene>
<reference evidence="2" key="2">
    <citation type="journal article" date="2007" name="Science">
        <title>Draft genome sequence of the sexually transmitted pathogen Trichomonas vaginalis.</title>
        <authorList>
            <person name="Carlton J.M."/>
            <person name="Hirt R.P."/>
            <person name="Silva J.C."/>
            <person name="Delcher A.L."/>
            <person name="Schatz M."/>
            <person name="Zhao Q."/>
            <person name="Wortman J.R."/>
            <person name="Bidwell S.L."/>
            <person name="Alsmark U.C.M."/>
            <person name="Besteiro S."/>
            <person name="Sicheritz-Ponten T."/>
            <person name="Noel C.J."/>
            <person name="Dacks J.B."/>
            <person name="Foster P.G."/>
            <person name="Simillion C."/>
            <person name="Van de Peer Y."/>
            <person name="Miranda-Saavedra D."/>
            <person name="Barton G.J."/>
            <person name="Westrop G.D."/>
            <person name="Mueller S."/>
            <person name="Dessi D."/>
            <person name="Fiori P.L."/>
            <person name="Ren Q."/>
            <person name="Paulsen I."/>
            <person name="Zhang H."/>
            <person name="Bastida-Corcuera F.D."/>
            <person name="Simoes-Barbosa A."/>
            <person name="Brown M.T."/>
            <person name="Hayes R.D."/>
            <person name="Mukherjee M."/>
            <person name="Okumura C.Y."/>
            <person name="Schneider R."/>
            <person name="Smith A.J."/>
            <person name="Vanacova S."/>
            <person name="Villalvazo M."/>
            <person name="Haas B.J."/>
            <person name="Pertea M."/>
            <person name="Feldblyum T.V."/>
            <person name="Utterback T.R."/>
            <person name="Shu C.L."/>
            <person name="Osoegawa K."/>
            <person name="de Jong P.J."/>
            <person name="Hrdy I."/>
            <person name="Horvathova L."/>
            <person name="Zubacova Z."/>
            <person name="Dolezal P."/>
            <person name="Malik S.B."/>
            <person name="Logsdon J.M. Jr."/>
            <person name="Henze K."/>
            <person name="Gupta A."/>
            <person name="Wang C.C."/>
            <person name="Dunne R.L."/>
            <person name="Upcroft J.A."/>
            <person name="Upcroft P."/>
            <person name="White O."/>
            <person name="Salzberg S.L."/>
            <person name="Tang P."/>
            <person name="Chiu C.-H."/>
            <person name="Lee Y.-S."/>
            <person name="Embley T.M."/>
            <person name="Coombs G.H."/>
            <person name="Mottram J.C."/>
            <person name="Tachezy J."/>
            <person name="Fraser-Liggett C.M."/>
            <person name="Johnson P.J."/>
        </authorList>
    </citation>
    <scope>NUCLEOTIDE SEQUENCE [LARGE SCALE GENOMIC DNA]</scope>
    <source>
        <strain evidence="2">G3</strain>
    </source>
</reference>
<keyword evidence="3" id="KW-1185">Reference proteome</keyword>
<name>A2EU84_TRIV3</name>
<dbReference type="OrthoDB" id="304622at2759"/>